<proteinExistence type="predicted"/>
<protein>
    <submittedName>
        <fullName evidence="2">Uncharacterized protein</fullName>
    </submittedName>
</protein>
<accession>A0ABP8P0N1</accession>
<evidence type="ECO:0000313" key="2">
    <source>
        <dbReference type="EMBL" id="GAA4476773.1"/>
    </source>
</evidence>
<gene>
    <name evidence="2" type="ORF">GCM10023094_17490</name>
</gene>
<feature type="region of interest" description="Disordered" evidence="1">
    <location>
        <begin position="32"/>
        <end position="74"/>
    </location>
</feature>
<dbReference type="Proteomes" id="UP001501183">
    <property type="component" value="Unassembled WGS sequence"/>
</dbReference>
<name>A0ABP8P0N1_9NOCA</name>
<feature type="compositionally biased region" description="Basic and acidic residues" evidence="1">
    <location>
        <begin position="59"/>
        <end position="68"/>
    </location>
</feature>
<reference evidence="3" key="1">
    <citation type="journal article" date="2019" name="Int. J. Syst. Evol. Microbiol.">
        <title>The Global Catalogue of Microorganisms (GCM) 10K type strain sequencing project: providing services to taxonomists for standard genome sequencing and annotation.</title>
        <authorList>
            <consortium name="The Broad Institute Genomics Platform"/>
            <consortium name="The Broad Institute Genome Sequencing Center for Infectious Disease"/>
            <person name="Wu L."/>
            <person name="Ma J."/>
        </authorList>
    </citation>
    <scope>NUCLEOTIDE SEQUENCE [LARGE SCALE GENOMIC DNA]</scope>
    <source>
        <strain evidence="3">JCM 32206</strain>
    </source>
</reference>
<evidence type="ECO:0000256" key="1">
    <source>
        <dbReference type="SAM" id="MobiDB-lite"/>
    </source>
</evidence>
<dbReference type="EMBL" id="BAABFB010000029">
    <property type="protein sequence ID" value="GAA4476773.1"/>
    <property type="molecule type" value="Genomic_DNA"/>
</dbReference>
<evidence type="ECO:0000313" key="3">
    <source>
        <dbReference type="Proteomes" id="UP001501183"/>
    </source>
</evidence>
<sequence>MRENLIGIEPCRAIGRAVLALQFMFADTPHGVTNGHEAPRDSWTHPPATGADPVTLAGERARRSDRPRRASLVAAAESAAVTRHLL</sequence>
<organism evidence="2 3">
    <name type="scientific">Rhodococcus olei</name>
    <dbReference type="NCBI Taxonomy" id="2161675"/>
    <lineage>
        <taxon>Bacteria</taxon>
        <taxon>Bacillati</taxon>
        <taxon>Actinomycetota</taxon>
        <taxon>Actinomycetes</taxon>
        <taxon>Mycobacteriales</taxon>
        <taxon>Nocardiaceae</taxon>
        <taxon>Rhodococcus</taxon>
    </lineage>
</organism>
<comment type="caution">
    <text evidence="2">The sequence shown here is derived from an EMBL/GenBank/DDBJ whole genome shotgun (WGS) entry which is preliminary data.</text>
</comment>
<keyword evidence="3" id="KW-1185">Reference proteome</keyword>